<reference evidence="1 2" key="1">
    <citation type="journal article" date="2015" name="Stand. Genomic Sci.">
        <title>Genomic Encyclopedia of Bacterial and Archaeal Type Strains, Phase III: the genomes of soil and plant-associated and newly described type strains.</title>
        <authorList>
            <person name="Whitman W.B."/>
            <person name="Woyke T."/>
            <person name="Klenk H.P."/>
            <person name="Zhou Y."/>
            <person name="Lilburn T.G."/>
            <person name="Beck B.J."/>
            <person name="De Vos P."/>
            <person name="Vandamme P."/>
            <person name="Eisen J.A."/>
            <person name="Garrity G."/>
            <person name="Hugenholtz P."/>
            <person name="Kyrpides N.C."/>
        </authorList>
    </citation>
    <scope>NUCLEOTIDE SEQUENCE [LARGE SCALE GENOMIC DNA]</scope>
    <source>
        <strain evidence="1 2">CGMCC 1.6844</strain>
    </source>
</reference>
<dbReference type="OrthoDB" id="1450253at2"/>
<accession>A0A562KSF4</accession>
<keyword evidence="2" id="KW-1185">Reference proteome</keyword>
<protein>
    <submittedName>
        <fullName evidence="1">Uncharacterized protein</fullName>
    </submittedName>
</protein>
<dbReference type="EMBL" id="VLKM01000001">
    <property type="protein sequence ID" value="TWH98348.1"/>
    <property type="molecule type" value="Genomic_DNA"/>
</dbReference>
<evidence type="ECO:0000313" key="2">
    <source>
        <dbReference type="Proteomes" id="UP000315312"/>
    </source>
</evidence>
<comment type="caution">
    <text evidence="1">The sequence shown here is derived from an EMBL/GenBank/DDBJ whole genome shotgun (WGS) entry which is preliminary data.</text>
</comment>
<evidence type="ECO:0000313" key="1">
    <source>
        <dbReference type="EMBL" id="TWH98348.1"/>
    </source>
</evidence>
<gene>
    <name evidence="1" type="ORF">IP97_00297</name>
</gene>
<dbReference type="AlphaFoldDB" id="A0A562KSF4"/>
<dbReference type="Proteomes" id="UP000315312">
    <property type="component" value="Unassembled WGS sequence"/>
</dbReference>
<name>A0A562KSF4_9FLAO</name>
<sequence length="137" mass="15995">MTIGEGKVVWLFFENITEYLFSLFSKKIKNQVEIIDELESKLKFEFDISISDLMENNSIKIQNAIQKIEVYFLDEIIESIYFCVKSKARSRVINKLKSIKNLDSKLLDLIQIADNKSSKLCLSRNNIKNSLQHSLRN</sequence>
<dbReference type="RefSeq" id="WP_133606518.1">
    <property type="nucleotide sequence ID" value="NZ_SNZC01000001.1"/>
</dbReference>
<organism evidence="1 2">
    <name type="scientific">Flavobacterium cheniae</name>
    <dbReference type="NCBI Taxonomy" id="295428"/>
    <lineage>
        <taxon>Bacteria</taxon>
        <taxon>Pseudomonadati</taxon>
        <taxon>Bacteroidota</taxon>
        <taxon>Flavobacteriia</taxon>
        <taxon>Flavobacteriales</taxon>
        <taxon>Flavobacteriaceae</taxon>
        <taxon>Flavobacterium</taxon>
    </lineage>
</organism>
<proteinExistence type="predicted"/>